<dbReference type="Gene3D" id="2.60.120.10">
    <property type="entry name" value="Jelly Rolls"/>
    <property type="match status" value="1"/>
</dbReference>
<dbReference type="RefSeq" id="WP_146866047.1">
    <property type="nucleotide sequence ID" value="NZ_BKAU01000005.1"/>
</dbReference>
<comment type="caution">
    <text evidence="5">The sequence shown here is derived from an EMBL/GenBank/DDBJ whole genome shotgun (WGS) entry which is preliminary data.</text>
</comment>
<reference evidence="5 6" key="1">
    <citation type="submission" date="2019-07" db="EMBL/GenBank/DDBJ databases">
        <title>Whole genome shotgun sequence of Chitinophaga cymbidii NBRC 109752.</title>
        <authorList>
            <person name="Hosoyama A."/>
            <person name="Uohara A."/>
            <person name="Ohji S."/>
            <person name="Ichikawa N."/>
        </authorList>
    </citation>
    <scope>NUCLEOTIDE SEQUENCE [LARGE SCALE GENOMIC DNA]</scope>
    <source>
        <strain evidence="5 6">NBRC 109752</strain>
    </source>
</reference>
<dbReference type="InterPro" id="IPR009057">
    <property type="entry name" value="Homeodomain-like_sf"/>
</dbReference>
<dbReference type="Gene3D" id="1.10.10.60">
    <property type="entry name" value="Homeodomain-like"/>
    <property type="match status" value="2"/>
</dbReference>
<keyword evidence="3" id="KW-0804">Transcription</keyword>
<dbReference type="Pfam" id="PF07883">
    <property type="entry name" value="Cupin_2"/>
    <property type="match status" value="1"/>
</dbReference>
<evidence type="ECO:0000259" key="4">
    <source>
        <dbReference type="PROSITE" id="PS01124"/>
    </source>
</evidence>
<keyword evidence="2" id="KW-0238">DNA-binding</keyword>
<organism evidence="5 6">
    <name type="scientific">Chitinophaga cymbidii</name>
    <dbReference type="NCBI Taxonomy" id="1096750"/>
    <lineage>
        <taxon>Bacteria</taxon>
        <taxon>Pseudomonadati</taxon>
        <taxon>Bacteroidota</taxon>
        <taxon>Chitinophagia</taxon>
        <taxon>Chitinophagales</taxon>
        <taxon>Chitinophagaceae</taxon>
        <taxon>Chitinophaga</taxon>
    </lineage>
</organism>
<dbReference type="InterPro" id="IPR011051">
    <property type="entry name" value="RmlC_Cupin_sf"/>
</dbReference>
<evidence type="ECO:0000256" key="3">
    <source>
        <dbReference type="ARBA" id="ARBA00023163"/>
    </source>
</evidence>
<evidence type="ECO:0000256" key="2">
    <source>
        <dbReference type="ARBA" id="ARBA00023125"/>
    </source>
</evidence>
<dbReference type="AlphaFoldDB" id="A0A512RQI8"/>
<evidence type="ECO:0000313" key="6">
    <source>
        <dbReference type="Proteomes" id="UP000321436"/>
    </source>
</evidence>
<dbReference type="GO" id="GO:0043565">
    <property type="term" value="F:sequence-specific DNA binding"/>
    <property type="evidence" value="ECO:0007669"/>
    <property type="project" value="InterPro"/>
</dbReference>
<dbReference type="GO" id="GO:0003700">
    <property type="term" value="F:DNA-binding transcription factor activity"/>
    <property type="evidence" value="ECO:0007669"/>
    <property type="project" value="InterPro"/>
</dbReference>
<gene>
    <name evidence="5" type="ORF">CCY01nite_42230</name>
</gene>
<protein>
    <submittedName>
        <fullName evidence="5">AraC family transcriptional regulator</fullName>
    </submittedName>
</protein>
<proteinExistence type="predicted"/>
<accession>A0A512RQI8</accession>
<feature type="domain" description="HTH araC/xylS-type" evidence="4">
    <location>
        <begin position="187"/>
        <end position="286"/>
    </location>
</feature>
<keyword evidence="1" id="KW-0805">Transcription regulation</keyword>
<keyword evidence="6" id="KW-1185">Reference proteome</keyword>
<dbReference type="PROSITE" id="PS01124">
    <property type="entry name" value="HTH_ARAC_FAMILY_2"/>
    <property type="match status" value="1"/>
</dbReference>
<dbReference type="PANTHER" id="PTHR43280">
    <property type="entry name" value="ARAC-FAMILY TRANSCRIPTIONAL REGULATOR"/>
    <property type="match status" value="1"/>
</dbReference>
<dbReference type="Pfam" id="PF12833">
    <property type="entry name" value="HTH_18"/>
    <property type="match status" value="1"/>
</dbReference>
<evidence type="ECO:0000313" key="5">
    <source>
        <dbReference type="EMBL" id="GEP97963.1"/>
    </source>
</evidence>
<dbReference type="PANTHER" id="PTHR43280:SF27">
    <property type="entry name" value="TRANSCRIPTIONAL REGULATOR MTLR"/>
    <property type="match status" value="1"/>
</dbReference>
<dbReference type="OrthoDB" id="745435at2"/>
<dbReference type="PROSITE" id="PS00041">
    <property type="entry name" value="HTH_ARAC_FAMILY_1"/>
    <property type="match status" value="1"/>
</dbReference>
<dbReference type="SUPFAM" id="SSF46689">
    <property type="entry name" value="Homeodomain-like"/>
    <property type="match status" value="2"/>
</dbReference>
<dbReference type="InterPro" id="IPR018062">
    <property type="entry name" value="HTH_AraC-typ_CS"/>
</dbReference>
<dbReference type="InterPro" id="IPR018060">
    <property type="entry name" value="HTH_AraC"/>
</dbReference>
<dbReference type="SUPFAM" id="SSF51182">
    <property type="entry name" value="RmlC-like cupins"/>
    <property type="match status" value="1"/>
</dbReference>
<sequence length="297" mass="34364">MKVLQFTIPVAHDKAIITQYDVLPQFYPWLHRHEEIQLTWVMKGKGTLVVGNNMHAFREDDIFWIGGNQPHVFKSDLSEAVPGSQENVYALTLFFNTQGKLGPVFELTELKKIKAFLQKCKDGFRVPETLREEVSSRMLQIEQNRGARQLIHFIDLLHFFQNMEEPQPLISGSRLLSINEQEGIRIGYIYDYIMQHYDSDIKLEDIAQHANMSAQAFCRYFKKHTRLTFVSFLNEVRINEACKKLADGSFDSISTVAYHCGFNSIANFNRVFKTITGKSPSDYIREFGQVDEHETAQ</sequence>
<name>A0A512RQI8_9BACT</name>
<dbReference type="InterPro" id="IPR013096">
    <property type="entry name" value="Cupin_2"/>
</dbReference>
<dbReference type="SMART" id="SM00342">
    <property type="entry name" value="HTH_ARAC"/>
    <property type="match status" value="1"/>
</dbReference>
<dbReference type="Proteomes" id="UP000321436">
    <property type="component" value="Unassembled WGS sequence"/>
</dbReference>
<dbReference type="InterPro" id="IPR014710">
    <property type="entry name" value="RmlC-like_jellyroll"/>
</dbReference>
<dbReference type="EMBL" id="BKAU01000005">
    <property type="protein sequence ID" value="GEP97963.1"/>
    <property type="molecule type" value="Genomic_DNA"/>
</dbReference>
<evidence type="ECO:0000256" key="1">
    <source>
        <dbReference type="ARBA" id="ARBA00023015"/>
    </source>
</evidence>